<reference evidence="2" key="1">
    <citation type="journal article" date="2021" name="PeerJ">
        <title>Extensive microbial diversity within the chicken gut microbiome revealed by metagenomics and culture.</title>
        <authorList>
            <person name="Gilroy R."/>
            <person name="Ravi A."/>
            <person name="Getino M."/>
            <person name="Pursley I."/>
            <person name="Horton D.L."/>
            <person name="Alikhan N.F."/>
            <person name="Baker D."/>
            <person name="Gharbi K."/>
            <person name="Hall N."/>
            <person name="Watson M."/>
            <person name="Adriaenssens E.M."/>
            <person name="Foster-Nyarko E."/>
            <person name="Jarju S."/>
            <person name="Secka A."/>
            <person name="Antonio M."/>
            <person name="Oren A."/>
            <person name="Chaudhuri R.R."/>
            <person name="La Ragione R."/>
            <person name="Hildebrand F."/>
            <person name="Pallen M.J."/>
        </authorList>
    </citation>
    <scope>NUCLEOTIDE SEQUENCE</scope>
    <source>
        <strain evidence="2">CHK130-7132</strain>
    </source>
</reference>
<protein>
    <recommendedName>
        <fullName evidence="1">Solute-binding protein family 5 domain-containing protein</fullName>
    </recommendedName>
</protein>
<feature type="domain" description="Solute-binding protein family 5" evidence="1">
    <location>
        <begin position="92"/>
        <end position="430"/>
    </location>
</feature>
<evidence type="ECO:0000259" key="1">
    <source>
        <dbReference type="Pfam" id="PF00496"/>
    </source>
</evidence>
<organism evidence="2 3">
    <name type="scientific">Candidatus Brachybacterium intestinipullorum</name>
    <dbReference type="NCBI Taxonomy" id="2838512"/>
    <lineage>
        <taxon>Bacteria</taxon>
        <taxon>Bacillati</taxon>
        <taxon>Actinomycetota</taxon>
        <taxon>Actinomycetes</taxon>
        <taxon>Micrococcales</taxon>
        <taxon>Dermabacteraceae</taxon>
        <taxon>Brachybacterium</taxon>
    </lineage>
</organism>
<evidence type="ECO:0000313" key="3">
    <source>
        <dbReference type="Proteomes" id="UP000823854"/>
    </source>
</evidence>
<gene>
    <name evidence="2" type="ORF">H9932_00220</name>
</gene>
<dbReference type="Pfam" id="PF00496">
    <property type="entry name" value="SBP_bac_5"/>
    <property type="match status" value="1"/>
</dbReference>
<dbReference type="InterPro" id="IPR000914">
    <property type="entry name" value="SBP_5_dom"/>
</dbReference>
<comment type="caution">
    <text evidence="2">The sequence shown here is derived from an EMBL/GenBank/DDBJ whole genome shotgun (WGS) entry which is preliminary data.</text>
</comment>
<accession>A0A9D2PVN5</accession>
<evidence type="ECO:0000313" key="2">
    <source>
        <dbReference type="EMBL" id="HJC68092.1"/>
    </source>
</evidence>
<dbReference type="GO" id="GO:0043190">
    <property type="term" value="C:ATP-binding cassette (ABC) transporter complex"/>
    <property type="evidence" value="ECO:0007669"/>
    <property type="project" value="InterPro"/>
</dbReference>
<dbReference type="GO" id="GO:1904680">
    <property type="term" value="F:peptide transmembrane transporter activity"/>
    <property type="evidence" value="ECO:0007669"/>
    <property type="project" value="TreeGrafter"/>
</dbReference>
<dbReference type="Gene3D" id="3.10.105.10">
    <property type="entry name" value="Dipeptide-binding Protein, Domain 3"/>
    <property type="match status" value="1"/>
</dbReference>
<sequence>MNTSLPALSARPLTRRQVGGLGASVLGALGLAACSSGTAAPGVEISEADRVDGGELTIYHANITVLDPRQNHGIVGRALADSLVDADPDTGEILPWLASGWEVDEAGLTYTFTLREGITFSDGTALDAAAVKTNLDQSAQQVEDGEGWYYQGLFDDYVGTEATGELEVVVTFSRPNPSFLPTLATGQLAILAPSSFDLSYEQRDNGEFIGSGSFVLESYTPNEGIVLTRREDYAWPSGAATHEGAPSIERVSISFVDEQSVRESALQAGEADLAQNPTTQVADQLEAEGNGLIFRAQSGIPYSLVLNLTDPALQDIAVRRALSRAIDRQAIFEGVTGARQPASTSVLTPSTTGYADVSQHLVHDLDEANTLLDEAGWTAGDDGIRVKDGQRLTFELILWWEPQEVSDALQLLKEQVAEAGIEITVREDIGGAGGSWRDGKSQLHLNNATRAAGELALYSQYTNDNFESASLIEGVDFGRPLDEFTESGGLSDLVTAQITEPDEEVRAQLLAEAQEIIVRDAIRIPLFDNINSESGFFAAAPTVHGLRSSTLSELVLHDIWKEEV</sequence>
<dbReference type="GO" id="GO:0042597">
    <property type="term" value="C:periplasmic space"/>
    <property type="evidence" value="ECO:0007669"/>
    <property type="project" value="UniProtKB-ARBA"/>
</dbReference>
<dbReference type="PANTHER" id="PTHR30290">
    <property type="entry name" value="PERIPLASMIC BINDING COMPONENT OF ABC TRANSPORTER"/>
    <property type="match status" value="1"/>
</dbReference>
<dbReference type="InterPro" id="IPR030678">
    <property type="entry name" value="Peptide/Ni-bd"/>
</dbReference>
<dbReference type="Gene3D" id="3.40.190.10">
    <property type="entry name" value="Periplasmic binding protein-like II"/>
    <property type="match status" value="1"/>
</dbReference>
<dbReference type="PIRSF" id="PIRSF002741">
    <property type="entry name" value="MppA"/>
    <property type="match status" value="1"/>
</dbReference>
<dbReference type="AlphaFoldDB" id="A0A9D2PVN5"/>
<dbReference type="EMBL" id="DWWC01000003">
    <property type="protein sequence ID" value="HJC68092.1"/>
    <property type="molecule type" value="Genomic_DNA"/>
</dbReference>
<proteinExistence type="predicted"/>
<dbReference type="SUPFAM" id="SSF53850">
    <property type="entry name" value="Periplasmic binding protein-like II"/>
    <property type="match status" value="1"/>
</dbReference>
<dbReference type="Proteomes" id="UP000823854">
    <property type="component" value="Unassembled WGS sequence"/>
</dbReference>
<dbReference type="InterPro" id="IPR039424">
    <property type="entry name" value="SBP_5"/>
</dbReference>
<reference evidence="2" key="2">
    <citation type="submission" date="2021-04" db="EMBL/GenBank/DDBJ databases">
        <authorList>
            <person name="Gilroy R."/>
        </authorList>
    </citation>
    <scope>NUCLEOTIDE SEQUENCE</scope>
    <source>
        <strain evidence="2">CHK130-7132</strain>
    </source>
</reference>
<dbReference type="GO" id="GO:0015833">
    <property type="term" value="P:peptide transport"/>
    <property type="evidence" value="ECO:0007669"/>
    <property type="project" value="TreeGrafter"/>
</dbReference>
<name>A0A9D2PVN5_9MICO</name>